<evidence type="ECO:0000313" key="11">
    <source>
        <dbReference type="EMBL" id="QGU94594.1"/>
    </source>
</evidence>
<dbReference type="CDD" id="cd12912">
    <property type="entry name" value="PDC2_MCP_like"/>
    <property type="match status" value="1"/>
</dbReference>
<name>A0A6I6F015_9CLOT</name>
<evidence type="ECO:0000256" key="9">
    <source>
        <dbReference type="SAM" id="Phobius"/>
    </source>
</evidence>
<dbReference type="GO" id="GO:0006935">
    <property type="term" value="P:chemotaxis"/>
    <property type="evidence" value="ECO:0007669"/>
    <property type="project" value="UniProtKB-KW"/>
</dbReference>
<evidence type="ECO:0000256" key="4">
    <source>
        <dbReference type="ARBA" id="ARBA00022692"/>
    </source>
</evidence>
<evidence type="ECO:0000256" key="8">
    <source>
        <dbReference type="PROSITE-ProRule" id="PRU00284"/>
    </source>
</evidence>
<keyword evidence="7 8" id="KW-0807">Transducer</keyword>
<reference evidence="11 12" key="1">
    <citation type="submission" date="2019-12" db="EMBL/GenBank/DDBJ databases">
        <title>Genome sequenceing of Clostridium bovifaecis.</title>
        <authorList>
            <person name="Yao Y."/>
        </authorList>
    </citation>
    <scope>NUCLEOTIDE SEQUENCE [LARGE SCALE GENOMIC DNA]</scope>
    <source>
        <strain evidence="11 12">BXX</strain>
    </source>
</reference>
<keyword evidence="4 9" id="KW-0812">Transmembrane</keyword>
<evidence type="ECO:0000313" key="12">
    <source>
        <dbReference type="Proteomes" id="UP000422764"/>
    </source>
</evidence>
<dbReference type="Pfam" id="PF02743">
    <property type="entry name" value="dCache_1"/>
    <property type="match status" value="1"/>
</dbReference>
<dbReference type="EMBL" id="CP046522">
    <property type="protein sequence ID" value="QGU94594.1"/>
    <property type="molecule type" value="Genomic_DNA"/>
</dbReference>
<dbReference type="SUPFAM" id="SSF58104">
    <property type="entry name" value="Methyl-accepting chemotaxis protein (MCP) signaling domain"/>
    <property type="match status" value="1"/>
</dbReference>
<evidence type="ECO:0000256" key="1">
    <source>
        <dbReference type="ARBA" id="ARBA00004651"/>
    </source>
</evidence>
<keyword evidence="6 9" id="KW-0472">Membrane</keyword>
<dbReference type="PROSITE" id="PS50111">
    <property type="entry name" value="CHEMOTAXIS_TRANSDUC_2"/>
    <property type="match status" value="1"/>
</dbReference>
<dbReference type="PANTHER" id="PTHR32089">
    <property type="entry name" value="METHYL-ACCEPTING CHEMOTAXIS PROTEIN MCPB"/>
    <property type="match status" value="1"/>
</dbReference>
<dbReference type="AlphaFoldDB" id="A0A6I6F015"/>
<keyword evidence="12" id="KW-1185">Reference proteome</keyword>
<evidence type="ECO:0000256" key="2">
    <source>
        <dbReference type="ARBA" id="ARBA00022475"/>
    </source>
</evidence>
<dbReference type="GO" id="GO:0007165">
    <property type="term" value="P:signal transduction"/>
    <property type="evidence" value="ECO:0007669"/>
    <property type="project" value="UniProtKB-KW"/>
</dbReference>
<keyword evidence="2" id="KW-1003">Cell membrane</keyword>
<dbReference type="SMART" id="SM00283">
    <property type="entry name" value="MA"/>
    <property type="match status" value="1"/>
</dbReference>
<proteinExistence type="predicted"/>
<dbReference type="Proteomes" id="UP000422764">
    <property type="component" value="Chromosome"/>
</dbReference>
<evidence type="ECO:0000256" key="3">
    <source>
        <dbReference type="ARBA" id="ARBA00022500"/>
    </source>
</evidence>
<accession>A0A6I6F015</accession>
<dbReference type="GO" id="GO:0005886">
    <property type="term" value="C:plasma membrane"/>
    <property type="evidence" value="ECO:0007669"/>
    <property type="project" value="UniProtKB-SubCell"/>
</dbReference>
<dbReference type="SUPFAM" id="SSF103190">
    <property type="entry name" value="Sensory domain-like"/>
    <property type="match status" value="1"/>
</dbReference>
<protein>
    <recommendedName>
        <fullName evidence="10">Methyl-accepting transducer domain-containing protein</fullName>
    </recommendedName>
</protein>
<evidence type="ECO:0000256" key="7">
    <source>
        <dbReference type="ARBA" id="ARBA00023224"/>
    </source>
</evidence>
<dbReference type="PANTHER" id="PTHR32089:SF114">
    <property type="entry name" value="METHYL-ACCEPTING CHEMOTAXIS PROTEIN MCPB"/>
    <property type="match status" value="1"/>
</dbReference>
<feature type="domain" description="Methyl-accepting transducer" evidence="10">
    <location>
        <begin position="383"/>
        <end position="640"/>
    </location>
</feature>
<dbReference type="Gene3D" id="1.10.287.950">
    <property type="entry name" value="Methyl-accepting chemotaxis protein"/>
    <property type="match status" value="1"/>
</dbReference>
<gene>
    <name evidence="11" type="ORF">GOM49_05310</name>
</gene>
<keyword evidence="3" id="KW-0145">Chemotaxis</keyword>
<dbReference type="InterPro" id="IPR004089">
    <property type="entry name" value="MCPsignal_dom"/>
</dbReference>
<comment type="subcellular location">
    <subcellularLocation>
        <location evidence="1">Cell membrane</location>
        <topology evidence="1">Multi-pass membrane protein</topology>
    </subcellularLocation>
</comment>
<feature type="transmembrane region" description="Helical" evidence="9">
    <location>
        <begin position="14"/>
        <end position="35"/>
    </location>
</feature>
<dbReference type="Gene3D" id="3.30.450.20">
    <property type="entry name" value="PAS domain"/>
    <property type="match status" value="2"/>
</dbReference>
<dbReference type="Pfam" id="PF00015">
    <property type="entry name" value="MCPsignal"/>
    <property type="match status" value="1"/>
</dbReference>
<feature type="transmembrane region" description="Helical" evidence="9">
    <location>
        <begin position="287"/>
        <end position="308"/>
    </location>
</feature>
<dbReference type="CDD" id="cd12913">
    <property type="entry name" value="PDC1_MCP_like"/>
    <property type="match status" value="1"/>
</dbReference>
<sequence length="669" mass="73989">MKHSKDSQMKLKTILMLFFSLLVIIPILVVSTFSYRNQYKSLKASTNEILVKSGNNISEAVSSLFINNKEAVDMFSANVDVVGVAAHPEWESFMLSMFTDYVKSHKNVRAIYYGEATKKHHSTTGKPKPGYDPTSRPWYKAAVKSSGKVIITEPYEDTNNKGLFVVTIAKTVKDPNKGDVLGVIGLDMSLETISEQISKTKIGESGFQALVDNKGTIIAHKDASLINKQAKEIPYFNNIITSKIDILNENVNGEPTLVYKLQNSYTKWDVITFMPEKEIKRDINYSLYTNVIISLICILISLAMALNLGKYITASIKDILFLLNATSKGDLSQKAKLSKKDPLEIHLIKEEINEMIDSMVAMIKEIHSAGKTLTLTSQQFYAMTQESSATGEEITRAIQQITEGAVDQVTSLELSLNEVDKLSKFVDETIKSSELMEDSATKVIEQVSEGTEAIKLLKKNFDETLTASDSLYEEAHILKDNSREIVNITNELKDITEQTNLLALNASIEAARAGEHGKGFAVVAEEVRKLAEQSANFAEDIQRVTNQIIVGINNVMDRASSTKELGEISHDKLNSTNYSFIDIENTINELKSKIDKVAASIRDVNETKSIVVSKIEEVSSVSEETAATAEEVNASVEEQTSGLNEIASSANNLNELAEELDASVSRFKI</sequence>
<organism evidence="11 12">
    <name type="scientific">Clostridium bovifaecis</name>
    <dbReference type="NCBI Taxonomy" id="2184719"/>
    <lineage>
        <taxon>Bacteria</taxon>
        <taxon>Bacillati</taxon>
        <taxon>Bacillota</taxon>
        <taxon>Clostridia</taxon>
        <taxon>Eubacteriales</taxon>
        <taxon>Clostridiaceae</taxon>
        <taxon>Clostridium</taxon>
    </lineage>
</organism>
<evidence type="ECO:0000256" key="6">
    <source>
        <dbReference type="ARBA" id="ARBA00023136"/>
    </source>
</evidence>
<evidence type="ECO:0000256" key="5">
    <source>
        <dbReference type="ARBA" id="ARBA00022989"/>
    </source>
</evidence>
<keyword evidence="5 9" id="KW-1133">Transmembrane helix</keyword>
<dbReference type="InterPro" id="IPR033479">
    <property type="entry name" value="dCache_1"/>
</dbReference>
<dbReference type="InterPro" id="IPR029151">
    <property type="entry name" value="Sensor-like_sf"/>
</dbReference>
<evidence type="ECO:0000259" key="10">
    <source>
        <dbReference type="PROSITE" id="PS50111"/>
    </source>
</evidence>